<feature type="transmembrane region" description="Helical" evidence="1">
    <location>
        <begin position="45"/>
        <end position="65"/>
    </location>
</feature>
<sequence>MPASARPGAEIWISVLAAGRVRIPGASLALALVEAGAAAGVSIDTAAAVLAAIGSIIVTVVLLLVRRRLELVLGSCRLHADIGCFERRLELAARPSSLGNR</sequence>
<keyword evidence="1" id="KW-0812">Transmembrane</keyword>
<reference evidence="2" key="1">
    <citation type="submission" date="2018-01" db="EMBL/GenBank/DDBJ databases">
        <authorList>
            <person name="Clerissi C."/>
        </authorList>
    </citation>
    <scope>NUCLEOTIDE SEQUENCE</scope>
    <source>
        <strain evidence="2">Cupriavidus taiwanensis LMG 19430</strain>
    </source>
</reference>
<dbReference type="EMBL" id="OFSN01000027">
    <property type="protein sequence ID" value="SOY76176.1"/>
    <property type="molecule type" value="Genomic_DNA"/>
</dbReference>
<gene>
    <name evidence="2" type="ORF">CBM2586_B90132</name>
</gene>
<name>A0A375CNB0_9BURK</name>
<organism evidence="2">
    <name type="scientific">Cupriavidus taiwanensis</name>
    <dbReference type="NCBI Taxonomy" id="164546"/>
    <lineage>
        <taxon>Bacteria</taxon>
        <taxon>Pseudomonadati</taxon>
        <taxon>Pseudomonadota</taxon>
        <taxon>Betaproteobacteria</taxon>
        <taxon>Burkholderiales</taxon>
        <taxon>Burkholderiaceae</taxon>
        <taxon>Cupriavidus</taxon>
    </lineage>
</organism>
<proteinExistence type="predicted"/>
<dbReference type="AlphaFoldDB" id="A0A375CNB0"/>
<comment type="caution">
    <text evidence="2">The sequence shown here is derived from an EMBL/GenBank/DDBJ whole genome shotgun (WGS) entry which is preliminary data.</text>
</comment>
<protein>
    <submittedName>
        <fullName evidence="2">Uncharacterized protein</fullName>
    </submittedName>
</protein>
<accession>A0A375CNB0</accession>
<evidence type="ECO:0000256" key="1">
    <source>
        <dbReference type="SAM" id="Phobius"/>
    </source>
</evidence>
<keyword evidence="1" id="KW-0472">Membrane</keyword>
<evidence type="ECO:0000313" key="2">
    <source>
        <dbReference type="EMBL" id="SOY76176.1"/>
    </source>
</evidence>
<keyword evidence="1" id="KW-1133">Transmembrane helix</keyword>
<dbReference type="Proteomes" id="UP000257016">
    <property type="component" value="Unassembled WGS sequence"/>
</dbReference>